<evidence type="ECO:0000256" key="1">
    <source>
        <dbReference type="ARBA" id="ARBA00022801"/>
    </source>
</evidence>
<evidence type="ECO:0000313" key="2">
    <source>
        <dbReference type="EMBL" id="QNE22644.1"/>
    </source>
</evidence>
<dbReference type="AlphaFoldDB" id="A0A7G6X8S9"/>
<dbReference type="InterPro" id="IPR029018">
    <property type="entry name" value="Hex-like_dom2"/>
</dbReference>
<evidence type="ECO:0000313" key="3">
    <source>
        <dbReference type="Proteomes" id="UP000515563"/>
    </source>
</evidence>
<dbReference type="KEGG" id="kqi:F1D05_38035"/>
<dbReference type="Proteomes" id="UP000515563">
    <property type="component" value="Chromosome"/>
</dbReference>
<dbReference type="SUPFAM" id="SSF49785">
    <property type="entry name" value="Galactose-binding domain-like"/>
    <property type="match status" value="1"/>
</dbReference>
<dbReference type="GO" id="GO:0005975">
    <property type="term" value="P:carbohydrate metabolic process"/>
    <property type="evidence" value="ECO:0007669"/>
    <property type="project" value="UniProtKB-ARBA"/>
</dbReference>
<dbReference type="PANTHER" id="PTHR47406:SF2">
    <property type="entry name" value="ALPHA GLUCURONIDASE N-TERMINAL DOMAIN-CONTAINING PROTEIN"/>
    <property type="match status" value="1"/>
</dbReference>
<dbReference type="InterPro" id="IPR032287">
    <property type="entry name" value="DUF4838"/>
</dbReference>
<reference evidence="2 3" key="2">
    <citation type="journal article" date="2020" name="Microbiol. Resour. Announc.">
        <title>Antarctic desert soil bacteria exhibit high novel natural product potential, evaluated through long-read genome sequencing and comparative genomics.</title>
        <authorList>
            <person name="Benaud N."/>
            <person name="Edwards R.J."/>
            <person name="Amos T.G."/>
            <person name="D'Agostino P.M."/>
            <person name="Gutierrez-Chavez C."/>
            <person name="Montgomery K."/>
            <person name="Nicetic I."/>
            <person name="Ferrari B.C."/>
        </authorList>
    </citation>
    <scope>NUCLEOTIDE SEQUENCE [LARGE SCALE GENOMIC DNA]</scope>
    <source>
        <strain evidence="2 3">SPB151</strain>
    </source>
</reference>
<dbReference type="RefSeq" id="WP_185445057.1">
    <property type="nucleotide sequence ID" value="NZ_CP043661.1"/>
</dbReference>
<dbReference type="GO" id="GO:0016787">
    <property type="term" value="F:hydrolase activity"/>
    <property type="evidence" value="ECO:0007669"/>
    <property type="project" value="UniProtKB-KW"/>
</dbReference>
<keyword evidence="3" id="KW-1185">Reference proteome</keyword>
<dbReference type="Pfam" id="PF16126">
    <property type="entry name" value="DUF4838"/>
    <property type="match status" value="1"/>
</dbReference>
<keyword evidence="1" id="KW-0378">Hydrolase</keyword>
<gene>
    <name evidence="2" type="ORF">F1D05_38035</name>
</gene>
<dbReference type="Gene3D" id="2.60.120.260">
    <property type="entry name" value="Galactose-binding domain-like"/>
    <property type="match status" value="1"/>
</dbReference>
<dbReference type="SUPFAM" id="SSF55545">
    <property type="entry name" value="beta-N-acetylhexosaminidase-like domain"/>
    <property type="match status" value="1"/>
</dbReference>
<protein>
    <submittedName>
        <fullName evidence="2">DUF4838 domain-containing protein</fullName>
    </submittedName>
</protein>
<dbReference type="InterPro" id="IPR006311">
    <property type="entry name" value="TAT_signal"/>
</dbReference>
<dbReference type="InterPro" id="IPR008979">
    <property type="entry name" value="Galactose-bd-like_sf"/>
</dbReference>
<dbReference type="PROSITE" id="PS51318">
    <property type="entry name" value="TAT"/>
    <property type="match status" value="1"/>
</dbReference>
<reference evidence="3" key="1">
    <citation type="submission" date="2019-09" db="EMBL/GenBank/DDBJ databases">
        <title>Antimicrobial potential of Antarctic Bacteria.</title>
        <authorList>
            <person name="Benaud N."/>
            <person name="Edwards R.J."/>
            <person name="Ferrari B.C."/>
        </authorList>
    </citation>
    <scope>NUCLEOTIDE SEQUENCE [LARGE SCALE GENOMIC DNA]</scope>
    <source>
        <strain evidence="3">SPB151</strain>
    </source>
</reference>
<accession>A0A7G6X8S9</accession>
<dbReference type="EMBL" id="CP043661">
    <property type="protein sequence ID" value="QNE22644.1"/>
    <property type="molecule type" value="Genomic_DNA"/>
</dbReference>
<proteinExistence type="predicted"/>
<sequence length="924" mass="98510">MVNIDSSPADEDAKLAQTGNSWVMSRRAVLGVSLGVAAAGVVASSATAVPQVVVGSLQQRLPIVVSPAESGDAALAVGELVEHITAVTGTAPEVVSTDPGRPAIWLGAAARDRFGLPLPSNSSGFVVTASSGSVTVVGGSGTGTLYGVYELLERCGVRWLAPGPYGTVLPSGSLAVAPGKYASAPHFSERVLQGLPRYGSLPAGSPVNPLEAAVWYRRQRLTGVPYGAHGIPLYPAATKTSNPELFIHENGVVANQLDVTIPEVLDRCEAAIRRTLATNPTTEFINLGPNDGPGFGVTDWDVPGRIDPLYGDLVVTDRYIKFFNLLLDRLADFPDLKLAFYAYSEYMEAPQREKPNPRIVPVFAPIAVDRRKSIADDDGWERRYVLQVIAEWKALGVDWMYRGYVGNLAEPGLPYSAARQLADELPEYARLGATGGIRLECISGWGHLGPAFYLAAKLFWDPMANSAAILRDYYRVAYGSAATTVQRYFQLLETTMATAPYTAGSMVEFPESLPDRVMAELRSLLDHAASTLTADGNTAAANRLAVVDRVHDFGATTLKSLRAHKVGDTAAAVVSLVEARAQFDATQVESPAGLRPASKTYLERFLGRAVDQIAAALAAYGPPVVTAPRHWELLVDTGGTGVLPTPQDGRWATIDTHHTWSAQGLRYLKGQAWYRCMLPATPVSGRPRLILPSVDEVATVWVNGVAAPLITGSGSFLPESFDLGAGWSTTSPNQILVLVTNRVLDELGTGGIHGTAVILADPTVTWSPSGVSAPTVQEPFAGPSAPAAPHGATPIAADWEAIIDPYGAAERMALYDPRISSQHFRAYDPARSPLAQGLGRYSEGLVVRARLKKRPRHGAGGIRLLLAADPANVQVWVDSVPLELTPAEPGWWMAKIPRSSIGKSATIVVAQRRLGDVPLAPHWS</sequence>
<dbReference type="Gene3D" id="3.30.379.10">
    <property type="entry name" value="Chitobiase/beta-hexosaminidase domain 2-like"/>
    <property type="match status" value="1"/>
</dbReference>
<dbReference type="PANTHER" id="PTHR47406">
    <property type="entry name" value="COAGULATION FACTOR 5/8 TYPE, C-TERMINAL"/>
    <property type="match status" value="1"/>
</dbReference>
<name>A0A7G6X8S9_9ACTN</name>
<organism evidence="2 3">
    <name type="scientific">Kribbella qitaiheensis</name>
    <dbReference type="NCBI Taxonomy" id="1544730"/>
    <lineage>
        <taxon>Bacteria</taxon>
        <taxon>Bacillati</taxon>
        <taxon>Actinomycetota</taxon>
        <taxon>Actinomycetes</taxon>
        <taxon>Propionibacteriales</taxon>
        <taxon>Kribbellaceae</taxon>
        <taxon>Kribbella</taxon>
    </lineage>
</organism>